<dbReference type="KEGG" id="ssl:SS1G_08925"/>
<evidence type="ECO:0000313" key="7">
    <source>
        <dbReference type="Proteomes" id="UP000177798"/>
    </source>
</evidence>
<dbReference type="RefSeq" id="XP_001590161.1">
    <property type="nucleotide sequence ID" value="XM_001590111.1"/>
</dbReference>
<dbReference type="InterPro" id="IPR001129">
    <property type="entry name" value="Membr-assoc_MAPEG"/>
</dbReference>
<reference evidence="7" key="1">
    <citation type="journal article" date="2017" name="Genome Biol. Evol.">
        <title>The complete genome sequence of the phytopathogenic fungus Sclerotinia sclerotiorum reveals insights into the genome architecture of broad host range pathogens.</title>
        <authorList>
            <person name="Derbyshire M."/>
            <person name="Denton-Giles M."/>
            <person name="Hegedus D."/>
            <person name="Seifbarghy S."/>
            <person name="Rollins J."/>
            <person name="van Kan J."/>
            <person name="Seidl M.F."/>
            <person name="Faino L."/>
            <person name="Mbengue M."/>
            <person name="Navaud O."/>
            <person name="Raffaele S."/>
            <person name="Hammond-Kosack K."/>
            <person name="Heard S."/>
            <person name="Oliver R."/>
        </authorList>
    </citation>
    <scope>NUCLEOTIDE SEQUENCE [LARGE SCALE GENOMIC DNA]</scope>
    <source>
        <strain evidence="7">ATCC 18683 / 1980 / Ss-1</strain>
    </source>
</reference>
<dbReference type="Pfam" id="PF01124">
    <property type="entry name" value="MAPEG"/>
    <property type="match status" value="1"/>
</dbReference>
<evidence type="ECO:0000256" key="5">
    <source>
        <dbReference type="SAM" id="Phobius"/>
    </source>
</evidence>
<evidence type="ECO:0000256" key="2">
    <source>
        <dbReference type="ARBA" id="ARBA00022692"/>
    </source>
</evidence>
<evidence type="ECO:0000256" key="3">
    <source>
        <dbReference type="ARBA" id="ARBA00022989"/>
    </source>
</evidence>
<evidence type="ECO:0000313" key="6">
    <source>
        <dbReference type="EMBL" id="APA15289.1"/>
    </source>
</evidence>
<feature type="transmembrane region" description="Helical" evidence="5">
    <location>
        <begin position="123"/>
        <end position="145"/>
    </location>
</feature>
<dbReference type="OMA" id="VIFNCIQ"/>
<evidence type="ECO:0000256" key="4">
    <source>
        <dbReference type="ARBA" id="ARBA00023136"/>
    </source>
</evidence>
<evidence type="ECO:0008006" key="8">
    <source>
        <dbReference type="Google" id="ProtNLM"/>
    </source>
</evidence>
<comment type="subcellular location">
    <subcellularLocation>
        <location evidence="1">Membrane</location>
        <topology evidence="1">Multi-pass membrane protein</topology>
    </subcellularLocation>
</comment>
<dbReference type="Gene3D" id="1.20.120.550">
    <property type="entry name" value="Membrane associated eicosanoid/glutathione metabolism-like domain"/>
    <property type="match status" value="1"/>
</dbReference>
<dbReference type="PANTHER" id="PTHR10250">
    <property type="entry name" value="MICROSOMAL GLUTATHIONE S-TRANSFERASE"/>
    <property type="match status" value="1"/>
</dbReference>
<organism evidence="6 7">
    <name type="scientific">Sclerotinia sclerotiorum (strain ATCC 18683 / 1980 / Ss-1)</name>
    <name type="common">White mold</name>
    <name type="synonym">Whetzelinia sclerotiorum</name>
    <dbReference type="NCBI Taxonomy" id="665079"/>
    <lineage>
        <taxon>Eukaryota</taxon>
        <taxon>Fungi</taxon>
        <taxon>Dikarya</taxon>
        <taxon>Ascomycota</taxon>
        <taxon>Pezizomycotina</taxon>
        <taxon>Leotiomycetes</taxon>
        <taxon>Helotiales</taxon>
        <taxon>Sclerotiniaceae</taxon>
        <taxon>Sclerotinia</taxon>
    </lineage>
</organism>
<keyword evidence="4 5" id="KW-0472">Membrane</keyword>
<keyword evidence="2 5" id="KW-0812">Transmembrane</keyword>
<gene>
    <name evidence="6" type="ORF">sscle_14g100590</name>
</gene>
<dbReference type="GO" id="GO:0016020">
    <property type="term" value="C:membrane"/>
    <property type="evidence" value="ECO:0007669"/>
    <property type="project" value="UniProtKB-SubCell"/>
</dbReference>
<keyword evidence="3 5" id="KW-1133">Transmembrane helix</keyword>
<name>A0A1D9QK94_SCLS1</name>
<accession>A0A1D9QK94</accession>
<feature type="transmembrane region" description="Helical" evidence="5">
    <location>
        <begin position="12"/>
        <end position="29"/>
    </location>
</feature>
<proteinExistence type="predicted"/>
<dbReference type="InterPro" id="IPR050997">
    <property type="entry name" value="MAPEG"/>
</dbReference>
<dbReference type="InterPro" id="IPR023352">
    <property type="entry name" value="MAPEG-like_dom_sf"/>
</dbReference>
<dbReference type="OrthoDB" id="410651at2759"/>
<dbReference type="FunFam" id="1.20.120.550:FF:000006">
    <property type="entry name" value="Microsomal glutathione S-transferase 3"/>
    <property type="match status" value="1"/>
</dbReference>
<sequence length="149" mass="16665">MVTFTLSPDYGYVILAATSTFILNTIHGFNTGSHRKAAQIDYPAAYAPSSRTDEAAYRFNCAQRSHANFTENHTIAVTALLISGLEFPKTAAVFGGAWTFFRWMYMRGYSQGGEKGKGRYKGIYYWFFQTGLMGLCGYMGVQMVLEGRK</sequence>
<dbReference type="AlphaFoldDB" id="A0A1D9QK94"/>
<dbReference type="EMBL" id="CP017827">
    <property type="protein sequence ID" value="APA15289.1"/>
    <property type="molecule type" value="Genomic_DNA"/>
</dbReference>
<dbReference type="SUPFAM" id="SSF161084">
    <property type="entry name" value="MAPEG domain-like"/>
    <property type="match status" value="1"/>
</dbReference>
<dbReference type="Proteomes" id="UP000177798">
    <property type="component" value="Chromosome 14"/>
</dbReference>
<evidence type="ECO:0000256" key="1">
    <source>
        <dbReference type="ARBA" id="ARBA00004141"/>
    </source>
</evidence>
<dbReference type="PANTHER" id="PTHR10250:SF26">
    <property type="entry name" value="GLUTATHIONE S-TRANSFERASE 3, MITOCHONDRIAL"/>
    <property type="match status" value="1"/>
</dbReference>
<dbReference type="VEuPathDB" id="FungiDB:sscle_14g100590"/>
<protein>
    <recommendedName>
        <fullName evidence="8">Microsomal glutathione S-transferase 3</fullName>
    </recommendedName>
</protein>